<comment type="caution">
    <text evidence="3">The sequence shown here is derived from an EMBL/GenBank/DDBJ whole genome shotgun (WGS) entry which is preliminary data.</text>
</comment>
<dbReference type="GO" id="GO:0005524">
    <property type="term" value="F:ATP binding"/>
    <property type="evidence" value="ECO:0007669"/>
    <property type="project" value="UniProtKB-KW"/>
</dbReference>
<evidence type="ECO:0000256" key="2">
    <source>
        <dbReference type="ARBA" id="ARBA00022840"/>
    </source>
</evidence>
<dbReference type="InterPro" id="IPR027417">
    <property type="entry name" value="P-loop_NTPase"/>
</dbReference>
<dbReference type="InterPro" id="IPR033756">
    <property type="entry name" value="YlxH/NBP35"/>
</dbReference>
<dbReference type="AlphaFoldDB" id="X1SH47"/>
<gene>
    <name evidence="3" type="ORF">S12H4_40345</name>
</gene>
<dbReference type="PANTHER" id="PTHR42961">
    <property type="entry name" value="IRON-SULFUR PROTEIN NUBPL"/>
    <property type="match status" value="1"/>
</dbReference>
<dbReference type="GO" id="GO:0016226">
    <property type="term" value="P:iron-sulfur cluster assembly"/>
    <property type="evidence" value="ECO:0007669"/>
    <property type="project" value="InterPro"/>
</dbReference>
<dbReference type="Pfam" id="PF10609">
    <property type="entry name" value="ParA"/>
    <property type="match status" value="1"/>
</dbReference>
<evidence type="ECO:0008006" key="4">
    <source>
        <dbReference type="Google" id="ProtNLM"/>
    </source>
</evidence>
<keyword evidence="2" id="KW-0067">ATP-binding</keyword>
<accession>X1SH47</accession>
<sequence>LDFCGPSTHTILGIRDLYPKEEKGIIPPEIHGIKFMSIIYYAGDNPSPLRGIDISNALIELLAITRWGSLDFLIIDMPPGIGDTTLDIIRLMKKAEFLIVATQSKVVLETVKKVLKILKELGVPIIGVIENMRATKSSFVEDQIKIFDVPFIGEIDFDKKLEDSIGDVNRIPKTEFAENVKKIVLSTPAFKLKKGLA</sequence>
<dbReference type="SUPFAM" id="SSF52540">
    <property type="entry name" value="P-loop containing nucleoside triphosphate hydrolases"/>
    <property type="match status" value="1"/>
</dbReference>
<keyword evidence="1" id="KW-0547">Nucleotide-binding</keyword>
<protein>
    <recommendedName>
        <fullName evidence="4">ATP-binding protein</fullName>
    </recommendedName>
</protein>
<evidence type="ECO:0000313" key="3">
    <source>
        <dbReference type="EMBL" id="GAI92298.1"/>
    </source>
</evidence>
<dbReference type="GO" id="GO:0051539">
    <property type="term" value="F:4 iron, 4 sulfur cluster binding"/>
    <property type="evidence" value="ECO:0007669"/>
    <property type="project" value="TreeGrafter"/>
</dbReference>
<proteinExistence type="predicted"/>
<evidence type="ECO:0000256" key="1">
    <source>
        <dbReference type="ARBA" id="ARBA00022741"/>
    </source>
</evidence>
<dbReference type="PANTHER" id="PTHR42961:SF2">
    <property type="entry name" value="IRON-SULFUR PROTEIN NUBPL"/>
    <property type="match status" value="1"/>
</dbReference>
<organism evidence="3">
    <name type="scientific">marine sediment metagenome</name>
    <dbReference type="NCBI Taxonomy" id="412755"/>
    <lineage>
        <taxon>unclassified sequences</taxon>
        <taxon>metagenomes</taxon>
        <taxon>ecological metagenomes</taxon>
    </lineage>
</organism>
<dbReference type="InterPro" id="IPR044304">
    <property type="entry name" value="NUBPL-like"/>
</dbReference>
<dbReference type="EMBL" id="BARW01024472">
    <property type="protein sequence ID" value="GAI92298.1"/>
    <property type="molecule type" value="Genomic_DNA"/>
</dbReference>
<reference evidence="3" key="1">
    <citation type="journal article" date="2014" name="Front. Microbiol.">
        <title>High frequency of phylogenetically diverse reductive dehalogenase-homologous genes in deep subseafloor sedimentary metagenomes.</title>
        <authorList>
            <person name="Kawai M."/>
            <person name="Futagami T."/>
            <person name="Toyoda A."/>
            <person name="Takaki Y."/>
            <person name="Nishi S."/>
            <person name="Hori S."/>
            <person name="Arai W."/>
            <person name="Tsubouchi T."/>
            <person name="Morono Y."/>
            <person name="Uchiyama I."/>
            <person name="Ito T."/>
            <person name="Fujiyama A."/>
            <person name="Inagaki F."/>
            <person name="Takami H."/>
        </authorList>
    </citation>
    <scope>NUCLEOTIDE SEQUENCE</scope>
    <source>
        <strain evidence="3">Expedition CK06-06</strain>
    </source>
</reference>
<name>X1SH47_9ZZZZ</name>
<feature type="non-terminal residue" evidence="3">
    <location>
        <position position="1"/>
    </location>
</feature>
<dbReference type="Gene3D" id="3.40.50.300">
    <property type="entry name" value="P-loop containing nucleotide triphosphate hydrolases"/>
    <property type="match status" value="1"/>
</dbReference>